<feature type="compositionally biased region" description="Low complexity" evidence="6">
    <location>
        <begin position="416"/>
        <end position="455"/>
    </location>
</feature>
<evidence type="ECO:0000256" key="5">
    <source>
        <dbReference type="ARBA" id="ARBA00023136"/>
    </source>
</evidence>
<evidence type="ECO:0000256" key="4">
    <source>
        <dbReference type="ARBA" id="ARBA00022989"/>
    </source>
</evidence>
<dbReference type="GeneID" id="16073277"/>
<dbReference type="PANTHER" id="PTHR33966:SF1">
    <property type="entry name" value="PROTEIN ODR-4 HOMOLOG"/>
    <property type="match status" value="1"/>
</dbReference>
<dbReference type="FunCoup" id="F2UCV4">
    <property type="interactions" value="936"/>
</dbReference>
<evidence type="ECO:0000256" key="6">
    <source>
        <dbReference type="SAM" id="MobiDB-lite"/>
    </source>
</evidence>
<comment type="subcellular location">
    <subcellularLocation>
        <location evidence="1">Membrane</location>
    </subcellularLocation>
</comment>
<reference evidence="8" key="1">
    <citation type="submission" date="2009-08" db="EMBL/GenBank/DDBJ databases">
        <title>Annotation of Salpingoeca rosetta.</title>
        <authorList>
            <consortium name="The Broad Institute Genome Sequencing Platform"/>
            <person name="Russ C."/>
            <person name="Cuomo C."/>
            <person name="Burger G."/>
            <person name="Gray M.W."/>
            <person name="Holland P.W.H."/>
            <person name="King N."/>
            <person name="Lang F.B.F."/>
            <person name="Roger A.J."/>
            <person name="Ruiz-Trillo I."/>
            <person name="Young S.K."/>
            <person name="Zeng Q."/>
            <person name="Gargeya S."/>
            <person name="Alvarado L."/>
            <person name="Berlin A."/>
            <person name="Chapman S.B."/>
            <person name="Chen Z."/>
            <person name="Freedman E."/>
            <person name="Gellesch M."/>
            <person name="Goldberg J."/>
            <person name="Griggs A."/>
            <person name="Gujja S."/>
            <person name="Heilman E."/>
            <person name="Heiman D."/>
            <person name="Howarth C."/>
            <person name="Mehta T."/>
            <person name="Neiman D."/>
            <person name="Pearson M."/>
            <person name="Roberts A."/>
            <person name="Saif S."/>
            <person name="Shea T."/>
            <person name="Shenoy N."/>
            <person name="Sisk P."/>
            <person name="Stolte C."/>
            <person name="Sykes S."/>
            <person name="White J."/>
            <person name="Yandava C."/>
            <person name="Haas B."/>
            <person name="Nusbaum C."/>
            <person name="Birren B."/>
        </authorList>
    </citation>
    <scope>NUCLEOTIDE SEQUENCE [LARGE SCALE GENOMIC DNA]</scope>
    <source>
        <strain evidence="8">ATCC 50818</strain>
    </source>
</reference>
<dbReference type="GO" id="GO:0016020">
    <property type="term" value="C:membrane"/>
    <property type="evidence" value="ECO:0007669"/>
    <property type="project" value="UniProtKB-SubCell"/>
</dbReference>
<feature type="region of interest" description="Disordered" evidence="6">
    <location>
        <begin position="412"/>
        <end position="469"/>
    </location>
</feature>
<comment type="similarity">
    <text evidence="2">Belongs to the ODR-4 family.</text>
</comment>
<keyword evidence="4 7" id="KW-1133">Transmembrane helix</keyword>
<evidence type="ECO:0000313" key="9">
    <source>
        <dbReference type="Proteomes" id="UP000007799"/>
    </source>
</evidence>
<dbReference type="InParanoid" id="F2UCV4"/>
<dbReference type="EMBL" id="GL832969">
    <property type="protein sequence ID" value="EGD74449.1"/>
    <property type="molecule type" value="Genomic_DNA"/>
</dbReference>
<feature type="transmembrane region" description="Helical" evidence="7">
    <location>
        <begin position="474"/>
        <end position="497"/>
    </location>
</feature>
<feature type="region of interest" description="Disordered" evidence="6">
    <location>
        <begin position="1"/>
        <end position="24"/>
    </location>
</feature>
<dbReference type="OrthoDB" id="21458at2759"/>
<dbReference type="OMA" id="FNEPPRR"/>
<dbReference type="AlphaFoldDB" id="F2UCV4"/>
<evidence type="ECO:0000256" key="1">
    <source>
        <dbReference type="ARBA" id="ARBA00004370"/>
    </source>
</evidence>
<accession>F2UCV4</accession>
<keyword evidence="3 7" id="KW-0812">Transmembrane</keyword>
<keyword evidence="5 7" id="KW-0472">Membrane</keyword>
<dbReference type="PANTHER" id="PTHR33966">
    <property type="entry name" value="PROTEIN ODR-4 HOMOLOG"/>
    <property type="match status" value="1"/>
</dbReference>
<feature type="compositionally biased region" description="Acidic residues" evidence="6">
    <location>
        <begin position="97"/>
        <end position="112"/>
    </location>
</feature>
<keyword evidence="9" id="KW-1185">Reference proteome</keyword>
<evidence type="ECO:0000256" key="3">
    <source>
        <dbReference type="ARBA" id="ARBA00022692"/>
    </source>
</evidence>
<gene>
    <name evidence="8" type="ORF">PTSG_05813</name>
</gene>
<evidence type="ECO:0000313" key="8">
    <source>
        <dbReference type="EMBL" id="EGD74449.1"/>
    </source>
</evidence>
<sequence length="498" mass="52590">MAGGSSKKQSKKQSKHSKGDSVQLKFVDTSTKFGHARFQQQQQQQQGDAVVIGEESCVSPALATLKSSCKWQIGLLVGATVGNRTYVLRLAPTPMENTEDNDDDDDDDDGGDDVWTLADEDAIRQHLDATDEEWVQEHHHQVSKCLPGGLSIVGAYAFGQPRALLVDKLKSMTNVDVALFIPADTVEVECWRTATGEKLKWKVQNTLPKWALIRSSFQLDLHFPLKRSKKGFMSSLRTAVAKQAQRVQSSLFTINGRLISDTDTAPLPTTTGPPALTNAVTATAHSLCSDDLTAKRAPKSSATTHLAHITGTLAVLAYAPPKCSSGAVAMALRHDIAQSLAARIDTIEDILNDDDGGADAVQSIPLPARVAFDVDGVVFTWHAFADESQQDMRSMLSNVIGAVDSTHAPQALEQHAAQPASASASASASTSTSTSTSASQTTSSQAAASADASKAGHARQRDVAEHSGGSGGSMVVVVAGIVVAVVAALVGWFVAVAE</sequence>
<dbReference type="GO" id="GO:0012505">
    <property type="term" value="C:endomembrane system"/>
    <property type="evidence" value="ECO:0007669"/>
    <property type="project" value="TreeGrafter"/>
</dbReference>
<dbReference type="InterPro" id="IPR029454">
    <property type="entry name" value="ODR-4-like"/>
</dbReference>
<organism evidence="9">
    <name type="scientific">Salpingoeca rosetta (strain ATCC 50818 / BSB-021)</name>
    <dbReference type="NCBI Taxonomy" id="946362"/>
    <lineage>
        <taxon>Eukaryota</taxon>
        <taxon>Choanoflagellata</taxon>
        <taxon>Craspedida</taxon>
        <taxon>Salpingoecidae</taxon>
        <taxon>Salpingoeca</taxon>
    </lineage>
</organism>
<protein>
    <submittedName>
        <fullName evidence="8">Uncharacterized protein</fullName>
    </submittedName>
</protein>
<dbReference type="GO" id="GO:0008104">
    <property type="term" value="P:intracellular protein localization"/>
    <property type="evidence" value="ECO:0007669"/>
    <property type="project" value="TreeGrafter"/>
</dbReference>
<evidence type="ECO:0000256" key="7">
    <source>
        <dbReference type="SAM" id="Phobius"/>
    </source>
</evidence>
<feature type="region of interest" description="Disordered" evidence="6">
    <location>
        <begin position="92"/>
        <end position="115"/>
    </location>
</feature>
<dbReference type="KEGG" id="sre:PTSG_05813"/>
<name>F2UCV4_SALR5</name>
<dbReference type="Proteomes" id="UP000007799">
    <property type="component" value="Unassembled WGS sequence"/>
</dbReference>
<proteinExistence type="inferred from homology"/>
<dbReference type="RefSeq" id="XP_004992706.1">
    <property type="nucleotide sequence ID" value="XM_004992649.1"/>
</dbReference>
<dbReference type="STRING" id="946362.F2UCV4"/>
<evidence type="ECO:0000256" key="2">
    <source>
        <dbReference type="ARBA" id="ARBA00010131"/>
    </source>
</evidence>
<dbReference type="Pfam" id="PF14778">
    <property type="entry name" value="ODR4-like"/>
    <property type="match status" value="1"/>
</dbReference>